<sequence length="251" mass="26564">MQAFHQSLLNESPGAEGQPLAPGSAPCGGRNAIGFPGEFGGGARRLPGKVTPLRLRRLQSGLDASPDSLLWAASACEWHVRQRPCGAALRALQYSEACVRLGFSGSPGNASPFRANPGPVGLGIKGGEQSVILIRHPEWKPLFGKLDESQSIPYNMGEGGGRLAHIEACELQASKLPGISAPTSQVTRQVIHFTSVQTRTENTSSLRGGVMCWIPSSPIRPSAARALLDIMQTFGTGFIAEVPAGVFRPLY</sequence>
<reference evidence="3 4" key="1">
    <citation type="submission" date="2019-05" db="EMBL/GenBank/DDBJ databases">
        <title>Emergence of the Ug99 lineage of the wheat stem rust pathogen through somatic hybridization.</title>
        <authorList>
            <person name="Li F."/>
            <person name="Upadhyaya N.M."/>
            <person name="Sperschneider J."/>
            <person name="Matny O."/>
            <person name="Nguyen-Phuc H."/>
            <person name="Mago R."/>
            <person name="Raley C."/>
            <person name="Miller M.E."/>
            <person name="Silverstein K.A.T."/>
            <person name="Henningsen E."/>
            <person name="Hirsch C.D."/>
            <person name="Visser B."/>
            <person name="Pretorius Z.A."/>
            <person name="Steffenson B.J."/>
            <person name="Schwessinger B."/>
            <person name="Dodds P.N."/>
            <person name="Figueroa M."/>
        </authorList>
    </citation>
    <scope>NUCLEOTIDE SEQUENCE [LARGE SCALE GENOMIC DNA]</scope>
    <source>
        <strain evidence="2">21-0</strain>
        <strain evidence="1 4">Ug99</strain>
    </source>
</reference>
<dbReference type="Proteomes" id="UP000324748">
    <property type="component" value="Unassembled WGS sequence"/>
</dbReference>
<protein>
    <submittedName>
        <fullName evidence="1">Uncharacterized protein</fullName>
    </submittedName>
</protein>
<gene>
    <name evidence="2" type="ORF">PGT21_019117</name>
    <name evidence="1" type="ORF">PGTUg99_033785</name>
</gene>
<keyword evidence="3" id="KW-1185">Reference proteome</keyword>
<organism evidence="1 4">
    <name type="scientific">Puccinia graminis f. sp. tritici</name>
    <dbReference type="NCBI Taxonomy" id="56615"/>
    <lineage>
        <taxon>Eukaryota</taxon>
        <taxon>Fungi</taxon>
        <taxon>Dikarya</taxon>
        <taxon>Basidiomycota</taxon>
        <taxon>Pucciniomycotina</taxon>
        <taxon>Pucciniomycetes</taxon>
        <taxon>Pucciniales</taxon>
        <taxon>Pucciniaceae</taxon>
        <taxon>Puccinia</taxon>
    </lineage>
</organism>
<evidence type="ECO:0000313" key="4">
    <source>
        <dbReference type="Proteomes" id="UP000325313"/>
    </source>
</evidence>
<evidence type="ECO:0000313" key="3">
    <source>
        <dbReference type="Proteomes" id="UP000324748"/>
    </source>
</evidence>
<name>A0A5B0LXL0_PUCGR</name>
<evidence type="ECO:0000313" key="1">
    <source>
        <dbReference type="EMBL" id="KAA1068613.1"/>
    </source>
</evidence>
<dbReference type="Proteomes" id="UP000325313">
    <property type="component" value="Unassembled WGS sequence"/>
</dbReference>
<dbReference type="AlphaFoldDB" id="A0A5B0LXL0"/>
<dbReference type="EMBL" id="VDEP01000505">
    <property type="protein sequence ID" value="KAA1068613.1"/>
    <property type="molecule type" value="Genomic_DNA"/>
</dbReference>
<evidence type="ECO:0000313" key="2">
    <source>
        <dbReference type="EMBL" id="KAA1104317.1"/>
    </source>
</evidence>
<dbReference type="OrthoDB" id="2510550at2759"/>
<accession>A0A5B0LXL0</accession>
<comment type="caution">
    <text evidence="1">The sequence shown here is derived from an EMBL/GenBank/DDBJ whole genome shotgun (WGS) entry which is preliminary data.</text>
</comment>
<dbReference type="EMBL" id="VSWC01000041">
    <property type="protein sequence ID" value="KAA1104317.1"/>
    <property type="molecule type" value="Genomic_DNA"/>
</dbReference>
<proteinExistence type="predicted"/>